<dbReference type="AlphaFoldDB" id="A0RUQ8"/>
<dbReference type="Proteomes" id="UP000000758">
    <property type="component" value="Chromosome"/>
</dbReference>
<protein>
    <submittedName>
        <fullName evidence="1">Uncharacterized protein</fullName>
    </submittedName>
</protein>
<dbReference type="EnsemblBacteria" id="ABK77075">
    <property type="protein sequence ID" value="ABK77075"/>
    <property type="gene ID" value="CENSYa_0440"/>
</dbReference>
<evidence type="ECO:0000313" key="1">
    <source>
        <dbReference type="EMBL" id="ABK77075.1"/>
    </source>
</evidence>
<reference evidence="1 2" key="1">
    <citation type="journal article" date="2006" name="Proc. Natl. Acad. Sci. U.S.A.">
        <title>Genomic analysis of the uncultivated marine crenarchaeote Cenarchaeum symbiosum.</title>
        <authorList>
            <person name="Hallam S.J."/>
            <person name="Konstantinidis K.T."/>
            <person name="Putnam N."/>
            <person name="Schleper C."/>
            <person name="Watanabe Y."/>
            <person name="Sugahara J."/>
            <person name="Preston C."/>
            <person name="de la Torre J."/>
            <person name="Richardson P.M."/>
            <person name="DeLong E.F."/>
        </authorList>
    </citation>
    <scope>NUCLEOTIDE SEQUENCE [LARGE SCALE GENOMIC DNA]</scope>
    <source>
        <strain evidence="2">A</strain>
    </source>
</reference>
<organism evidence="1 2">
    <name type="scientific">Cenarchaeum symbiosum (strain A)</name>
    <dbReference type="NCBI Taxonomy" id="414004"/>
    <lineage>
        <taxon>Archaea</taxon>
        <taxon>Nitrososphaerota</taxon>
        <taxon>Candidatus Cenarchaeales</taxon>
        <taxon>Candidatus Cenarchaeaceae</taxon>
        <taxon>Candidatus Cenarchaeum</taxon>
    </lineage>
</organism>
<dbReference type="KEGG" id="csy:CENSYa_0440"/>
<name>A0RUQ8_CENSY</name>
<evidence type="ECO:0000313" key="2">
    <source>
        <dbReference type="Proteomes" id="UP000000758"/>
    </source>
</evidence>
<dbReference type="EMBL" id="DP000238">
    <property type="protein sequence ID" value="ABK77075.1"/>
    <property type="molecule type" value="Genomic_DNA"/>
</dbReference>
<dbReference type="STRING" id="414004.CENSYa_0440"/>
<dbReference type="HOGENOM" id="CLU_3056961_0_0_2"/>
<sequence>MPCLFGGAVRIKTVLMDAGFRSRYGRWRQSPGRPAYAPGGRNRAFLCAFVHTT</sequence>
<proteinExistence type="predicted"/>
<keyword evidence="2" id="KW-1185">Reference proteome</keyword>
<accession>A0RUQ8</accession>
<gene>
    <name evidence="1" type="ordered locus">CENSYa_0440</name>
</gene>